<reference evidence="2 3" key="1">
    <citation type="submission" date="2016-07" db="EMBL/GenBank/DDBJ databases">
        <title>Pervasive Adenine N6-methylation of Active Genes in Fungi.</title>
        <authorList>
            <consortium name="DOE Joint Genome Institute"/>
            <person name="Mondo S.J."/>
            <person name="Dannebaum R.O."/>
            <person name="Kuo R.C."/>
            <person name="Labutti K."/>
            <person name="Haridas S."/>
            <person name="Kuo A."/>
            <person name="Salamov A."/>
            <person name="Ahrendt S.R."/>
            <person name="Lipzen A."/>
            <person name="Sullivan W."/>
            <person name="Andreopoulos W.B."/>
            <person name="Clum A."/>
            <person name="Lindquist E."/>
            <person name="Daum C."/>
            <person name="Ramamoorthy G.K."/>
            <person name="Gryganskyi A."/>
            <person name="Culley D."/>
            <person name="Magnuson J.K."/>
            <person name="James T.Y."/>
            <person name="O'Malley M.A."/>
            <person name="Stajich J.E."/>
            <person name="Spatafora J.W."/>
            <person name="Visel A."/>
            <person name="Grigoriev I.V."/>
        </authorList>
    </citation>
    <scope>NUCLEOTIDE SEQUENCE [LARGE SCALE GENOMIC DNA]</scope>
    <source>
        <strain evidence="2 3">CBS 931.73</strain>
    </source>
</reference>
<organism evidence="2 3">
    <name type="scientific">Basidiobolus meristosporus CBS 931.73</name>
    <dbReference type="NCBI Taxonomy" id="1314790"/>
    <lineage>
        <taxon>Eukaryota</taxon>
        <taxon>Fungi</taxon>
        <taxon>Fungi incertae sedis</taxon>
        <taxon>Zoopagomycota</taxon>
        <taxon>Entomophthoromycotina</taxon>
        <taxon>Basidiobolomycetes</taxon>
        <taxon>Basidiobolales</taxon>
        <taxon>Basidiobolaceae</taxon>
        <taxon>Basidiobolus</taxon>
    </lineage>
</organism>
<evidence type="ECO:0000313" key="2">
    <source>
        <dbReference type="EMBL" id="ORX87348.1"/>
    </source>
</evidence>
<protein>
    <submittedName>
        <fullName evidence="2">Uncharacterized protein</fullName>
    </submittedName>
</protein>
<comment type="caution">
    <text evidence="2">The sequence shown here is derived from an EMBL/GenBank/DDBJ whole genome shotgun (WGS) entry which is preliminary data.</text>
</comment>
<name>A0A1Y1XNM4_9FUNG</name>
<gene>
    <name evidence="2" type="ORF">K493DRAFT_319678</name>
</gene>
<keyword evidence="3" id="KW-1185">Reference proteome</keyword>
<feature type="compositionally biased region" description="Low complexity" evidence="1">
    <location>
        <begin position="146"/>
        <end position="164"/>
    </location>
</feature>
<dbReference type="EMBL" id="MCFE01000555">
    <property type="protein sequence ID" value="ORX87348.1"/>
    <property type="molecule type" value="Genomic_DNA"/>
</dbReference>
<evidence type="ECO:0000256" key="1">
    <source>
        <dbReference type="SAM" id="MobiDB-lite"/>
    </source>
</evidence>
<accession>A0A1Y1XNM4</accession>
<feature type="region of interest" description="Disordered" evidence="1">
    <location>
        <begin position="139"/>
        <end position="174"/>
    </location>
</feature>
<evidence type="ECO:0000313" key="3">
    <source>
        <dbReference type="Proteomes" id="UP000193498"/>
    </source>
</evidence>
<proteinExistence type="predicted"/>
<dbReference type="AlphaFoldDB" id="A0A1Y1XNM4"/>
<sequence>MLLESSSAKTKFLNRYFRSTVSGRRFIADGPLQMSKLTVEDLVTLSCECVSSERPENTRSMLEEVLDDFQLESPITYSNPSSSDSVVYTCEEIRDDFVEYVTSLRPKPALFSTPAKVNLRSISYPGLHTPKHANQPEFRKTQSLQSVVSHASTTTTSTSATDSDYSMPITDDEEASPTRMDTIYVLPLDKGKGKQPESLTHIARRLSFTAVERSSTPIPSC</sequence>
<dbReference type="InParanoid" id="A0A1Y1XNM4"/>
<dbReference type="Proteomes" id="UP000193498">
    <property type="component" value="Unassembled WGS sequence"/>
</dbReference>